<dbReference type="InterPro" id="IPR023091">
    <property type="entry name" value="MetalPrtase_cat_dom_sf_prd"/>
</dbReference>
<organism evidence="11 12">
    <name type="scientific">Bifidobacterium aquikefiri</name>
    <dbReference type="NCBI Taxonomy" id="1653207"/>
    <lineage>
        <taxon>Bacteria</taxon>
        <taxon>Bacillati</taxon>
        <taxon>Actinomycetota</taxon>
        <taxon>Actinomycetes</taxon>
        <taxon>Bifidobacteriales</taxon>
        <taxon>Bifidobacteriaceae</taxon>
        <taxon>Bifidobacterium</taxon>
    </lineage>
</organism>
<keyword evidence="4 9" id="KW-0540">Nuclease</keyword>
<dbReference type="Gene3D" id="3.40.390.30">
    <property type="entry name" value="Metalloproteases ('zincins'), catalytic domain"/>
    <property type="match status" value="1"/>
</dbReference>
<comment type="function">
    <text evidence="9">Single strand-specific metallo-endoribonuclease involved in late-stage 70S ribosome quality control and in maturation of the 3' terminus of the 16S rRNA.</text>
</comment>
<evidence type="ECO:0000256" key="8">
    <source>
        <dbReference type="ARBA" id="ARBA00022833"/>
    </source>
</evidence>
<keyword evidence="11" id="KW-0482">Metalloprotease</keyword>
<protein>
    <recommendedName>
        <fullName evidence="9">Endoribonuclease YbeY</fullName>
        <ecNumber evidence="9">3.1.-.-</ecNumber>
    </recommendedName>
</protein>
<dbReference type="HAMAP" id="MF_00009">
    <property type="entry name" value="Endoribonucl_YbeY"/>
    <property type="match status" value="1"/>
</dbReference>
<evidence type="ECO:0000256" key="2">
    <source>
        <dbReference type="ARBA" id="ARBA00022517"/>
    </source>
</evidence>
<dbReference type="GO" id="GO:0006508">
    <property type="term" value="P:proteolysis"/>
    <property type="evidence" value="ECO:0007669"/>
    <property type="project" value="UniProtKB-KW"/>
</dbReference>
<evidence type="ECO:0000313" key="12">
    <source>
        <dbReference type="Proteomes" id="UP000216451"/>
    </source>
</evidence>
<comment type="similarity">
    <text evidence="1 9">Belongs to the endoribonuclease YbeY family.</text>
</comment>
<dbReference type="PANTHER" id="PTHR46986:SF1">
    <property type="entry name" value="ENDORIBONUCLEASE YBEY, CHLOROPLASTIC"/>
    <property type="match status" value="1"/>
</dbReference>
<evidence type="ECO:0000256" key="6">
    <source>
        <dbReference type="ARBA" id="ARBA00022759"/>
    </source>
</evidence>
<keyword evidence="2 9" id="KW-0690">Ribosome biogenesis</keyword>
<feature type="binding site" evidence="9">
    <location>
        <position position="135"/>
    </location>
    <ligand>
        <name>Zn(2+)</name>
        <dbReference type="ChEBI" id="CHEBI:29105"/>
        <note>catalytic</note>
    </ligand>
</feature>
<dbReference type="NCBIfam" id="TIGR00043">
    <property type="entry name" value="rRNA maturation RNase YbeY"/>
    <property type="match status" value="1"/>
</dbReference>
<comment type="subcellular location">
    <subcellularLocation>
        <location evidence="9">Cytoplasm</location>
    </subcellularLocation>
</comment>
<keyword evidence="11" id="KW-0645">Protease</keyword>
<evidence type="ECO:0000256" key="9">
    <source>
        <dbReference type="HAMAP-Rule" id="MF_00009"/>
    </source>
</evidence>
<keyword evidence="8 9" id="KW-0862">Zinc</keyword>
<feature type="binding site" evidence="9">
    <location>
        <position position="141"/>
    </location>
    <ligand>
        <name>Zn(2+)</name>
        <dbReference type="ChEBI" id="CHEBI:29105"/>
        <note>catalytic</note>
    </ligand>
</feature>
<dbReference type="InterPro" id="IPR020549">
    <property type="entry name" value="YbeY_CS"/>
</dbReference>
<dbReference type="GO" id="GO:0004222">
    <property type="term" value="F:metalloendopeptidase activity"/>
    <property type="evidence" value="ECO:0007669"/>
    <property type="project" value="InterPro"/>
</dbReference>
<proteinExistence type="inferred from homology"/>
<comment type="cofactor">
    <cofactor evidence="9">
        <name>Zn(2+)</name>
        <dbReference type="ChEBI" id="CHEBI:29105"/>
    </cofactor>
    <text evidence="9">Binds 1 zinc ion.</text>
</comment>
<evidence type="ECO:0000313" key="11">
    <source>
        <dbReference type="EMBL" id="OZG66927.1"/>
    </source>
</evidence>
<dbReference type="GO" id="GO:0006364">
    <property type="term" value="P:rRNA processing"/>
    <property type="evidence" value="ECO:0007669"/>
    <property type="project" value="UniProtKB-UniRule"/>
</dbReference>
<name>A0A261G661_9BIFI</name>
<evidence type="ECO:0000256" key="10">
    <source>
        <dbReference type="SAM" id="MobiDB-lite"/>
    </source>
</evidence>
<keyword evidence="7 9" id="KW-0378">Hydrolase</keyword>
<dbReference type="SUPFAM" id="SSF55486">
    <property type="entry name" value="Metalloproteases ('zincins'), catalytic domain"/>
    <property type="match status" value="1"/>
</dbReference>
<keyword evidence="9" id="KW-0963">Cytoplasm</keyword>
<dbReference type="PROSITE" id="PS01306">
    <property type="entry name" value="UPF0054"/>
    <property type="match status" value="1"/>
</dbReference>
<dbReference type="PANTHER" id="PTHR46986">
    <property type="entry name" value="ENDORIBONUCLEASE YBEY, CHLOROPLASTIC"/>
    <property type="match status" value="1"/>
</dbReference>
<dbReference type="EC" id="3.1.-.-" evidence="9"/>
<keyword evidence="5 9" id="KW-0479">Metal-binding</keyword>
<evidence type="ECO:0000256" key="1">
    <source>
        <dbReference type="ARBA" id="ARBA00010875"/>
    </source>
</evidence>
<keyword evidence="3 9" id="KW-0698">rRNA processing</keyword>
<dbReference type="GO" id="GO:0004521">
    <property type="term" value="F:RNA endonuclease activity"/>
    <property type="evidence" value="ECO:0007669"/>
    <property type="project" value="UniProtKB-UniRule"/>
</dbReference>
<evidence type="ECO:0000256" key="4">
    <source>
        <dbReference type="ARBA" id="ARBA00022722"/>
    </source>
</evidence>
<dbReference type="InterPro" id="IPR002036">
    <property type="entry name" value="YbeY"/>
</dbReference>
<evidence type="ECO:0000256" key="5">
    <source>
        <dbReference type="ARBA" id="ARBA00022723"/>
    </source>
</evidence>
<comment type="caution">
    <text evidence="11">The sequence shown here is derived from an EMBL/GenBank/DDBJ whole genome shotgun (WGS) entry which is preliminary data.</text>
</comment>
<gene>
    <name evidence="9" type="primary">ybeY</name>
    <name evidence="11" type="ORF">BAQU_0999</name>
</gene>
<accession>A0A261G661</accession>
<feature type="region of interest" description="Disordered" evidence="10">
    <location>
        <begin position="170"/>
        <end position="206"/>
    </location>
</feature>
<dbReference type="GO" id="GO:0008270">
    <property type="term" value="F:zinc ion binding"/>
    <property type="evidence" value="ECO:0007669"/>
    <property type="project" value="UniProtKB-UniRule"/>
</dbReference>
<feature type="compositionally biased region" description="Basic and acidic residues" evidence="10">
    <location>
        <begin position="179"/>
        <end position="196"/>
    </location>
</feature>
<dbReference type="EMBL" id="MWXA01000005">
    <property type="protein sequence ID" value="OZG66927.1"/>
    <property type="molecule type" value="Genomic_DNA"/>
</dbReference>
<evidence type="ECO:0000256" key="7">
    <source>
        <dbReference type="ARBA" id="ARBA00022801"/>
    </source>
</evidence>
<keyword evidence="6 9" id="KW-0255">Endonuclease</keyword>
<reference evidence="11 12" key="1">
    <citation type="journal article" date="2017" name="BMC Genomics">
        <title>Comparative genomic and phylogenomic analyses of the Bifidobacteriaceae family.</title>
        <authorList>
            <person name="Lugli G.A."/>
            <person name="Milani C."/>
            <person name="Turroni F."/>
            <person name="Duranti S."/>
            <person name="Mancabelli L."/>
            <person name="Mangifesta M."/>
            <person name="Ferrario C."/>
            <person name="Modesto M."/>
            <person name="Mattarelli P."/>
            <person name="Jiri K."/>
            <person name="van Sinderen D."/>
            <person name="Ventura M."/>
        </authorList>
    </citation>
    <scope>NUCLEOTIDE SEQUENCE [LARGE SCALE GENOMIC DNA]</scope>
    <source>
        <strain evidence="11 12">LMG 28769</strain>
    </source>
</reference>
<keyword evidence="12" id="KW-1185">Reference proteome</keyword>
<sequence>MLMQHQVMREMFRGLLMSVEVTNESPWGIEPKVFSDLGTWVLSQMRVSTDCDVAVLFCEPAAIADLHERWMDLKGPTDVMSFPMDELRPGDGKAAADGILGDIVICPDVASKQASAAGHSTMQEMMLLAIHGMLHLLGYDHIGHEQEHEMFGLQRQLLLTFLAQRQGAEPPAVAPSHYEISESEHRTALSNHKDDSSSNDSGSVKR</sequence>
<dbReference type="AlphaFoldDB" id="A0A261G661"/>
<feature type="binding site" evidence="9">
    <location>
        <position position="131"/>
    </location>
    <ligand>
        <name>Zn(2+)</name>
        <dbReference type="ChEBI" id="CHEBI:29105"/>
        <note>catalytic</note>
    </ligand>
</feature>
<dbReference type="Pfam" id="PF02130">
    <property type="entry name" value="YbeY"/>
    <property type="match status" value="1"/>
</dbReference>
<dbReference type="GO" id="GO:0005737">
    <property type="term" value="C:cytoplasm"/>
    <property type="evidence" value="ECO:0007669"/>
    <property type="project" value="UniProtKB-SubCell"/>
</dbReference>
<dbReference type="Proteomes" id="UP000216451">
    <property type="component" value="Unassembled WGS sequence"/>
</dbReference>
<evidence type="ECO:0000256" key="3">
    <source>
        <dbReference type="ARBA" id="ARBA00022552"/>
    </source>
</evidence>